<protein>
    <submittedName>
        <fullName evidence="6">Transcriptional regulator</fullName>
    </submittedName>
</protein>
<dbReference type="EMBL" id="AP022227">
    <property type="protein sequence ID" value="BBT40855.1"/>
    <property type="molecule type" value="Genomic_DNA"/>
</dbReference>
<keyword evidence="3" id="KW-0238">DNA-binding</keyword>
<evidence type="ECO:0000256" key="4">
    <source>
        <dbReference type="ARBA" id="ARBA00023163"/>
    </source>
</evidence>
<dbReference type="AlphaFoldDB" id="A0A6S5TZQ8"/>
<feature type="domain" description="HTH lysR-type" evidence="5">
    <location>
        <begin position="1"/>
        <end position="58"/>
    </location>
</feature>
<evidence type="ECO:0000313" key="7">
    <source>
        <dbReference type="Proteomes" id="UP000515680"/>
    </source>
</evidence>
<dbReference type="PRINTS" id="PR00039">
    <property type="entry name" value="HTHLYSR"/>
</dbReference>
<dbReference type="InterPro" id="IPR036388">
    <property type="entry name" value="WH-like_DNA-bd_sf"/>
</dbReference>
<dbReference type="GO" id="GO:0010628">
    <property type="term" value="P:positive regulation of gene expression"/>
    <property type="evidence" value="ECO:0007669"/>
    <property type="project" value="TreeGrafter"/>
</dbReference>
<organism evidence="6 7">
    <name type="scientific">Pseudomonas putida</name>
    <name type="common">Arthrobacter siderocapsulatus</name>
    <dbReference type="NCBI Taxonomy" id="303"/>
    <lineage>
        <taxon>Bacteria</taxon>
        <taxon>Pseudomonadati</taxon>
        <taxon>Pseudomonadota</taxon>
        <taxon>Gammaproteobacteria</taxon>
        <taxon>Pseudomonadales</taxon>
        <taxon>Pseudomonadaceae</taxon>
        <taxon>Pseudomonas</taxon>
    </lineage>
</organism>
<dbReference type="Gene3D" id="3.40.190.290">
    <property type="match status" value="1"/>
</dbReference>
<dbReference type="PANTHER" id="PTHR30427">
    <property type="entry name" value="TRANSCRIPTIONAL ACTIVATOR PROTEIN LYSR"/>
    <property type="match status" value="1"/>
</dbReference>
<comment type="similarity">
    <text evidence="1">Belongs to the LysR transcriptional regulatory family.</text>
</comment>
<dbReference type="CDD" id="cd08415">
    <property type="entry name" value="PBP2_LysR_opines_like"/>
    <property type="match status" value="1"/>
</dbReference>
<dbReference type="InterPro" id="IPR000847">
    <property type="entry name" value="LysR_HTH_N"/>
</dbReference>
<evidence type="ECO:0000313" key="6">
    <source>
        <dbReference type="EMBL" id="BBT40855.1"/>
    </source>
</evidence>
<keyword evidence="4" id="KW-0804">Transcription</keyword>
<evidence type="ECO:0000256" key="2">
    <source>
        <dbReference type="ARBA" id="ARBA00023015"/>
    </source>
</evidence>
<dbReference type="InterPro" id="IPR005119">
    <property type="entry name" value="LysR_subst-bd"/>
</dbReference>
<dbReference type="InterPro" id="IPR037424">
    <property type="entry name" value="NocR_PBP2"/>
</dbReference>
<reference evidence="6 7" key="1">
    <citation type="submission" date="2019-12" db="EMBL/GenBank/DDBJ databases">
        <title>complete genome sequences of Pseudomonas putida str. WP8-W18-CRE-01 isolated from wastewater treatment plant effluent.</title>
        <authorList>
            <person name="Sekizuka T."/>
            <person name="Itokawa K."/>
            <person name="Yatsu K."/>
            <person name="Inamine Y."/>
            <person name="Kuroda M."/>
        </authorList>
    </citation>
    <scope>NUCLEOTIDE SEQUENCE [LARGE SCALE GENOMIC DNA]</scope>
    <source>
        <strain evidence="6 7">WP8-W18-CRE-01</strain>
    </source>
</reference>
<dbReference type="Proteomes" id="UP000515680">
    <property type="component" value="Chromosome"/>
</dbReference>
<dbReference type="GO" id="GO:0009089">
    <property type="term" value="P:lysine biosynthetic process via diaminopimelate"/>
    <property type="evidence" value="ECO:0007669"/>
    <property type="project" value="TreeGrafter"/>
</dbReference>
<dbReference type="SUPFAM" id="SSF53850">
    <property type="entry name" value="Periplasmic binding protein-like II"/>
    <property type="match status" value="1"/>
</dbReference>
<name>A0A6S5TZQ8_PSEPU</name>
<dbReference type="PROSITE" id="PS50931">
    <property type="entry name" value="HTH_LYSR"/>
    <property type="match status" value="1"/>
</dbReference>
<dbReference type="Gene3D" id="1.10.10.10">
    <property type="entry name" value="Winged helix-like DNA-binding domain superfamily/Winged helix DNA-binding domain"/>
    <property type="match status" value="1"/>
</dbReference>
<gene>
    <name evidence="6" type="ORF">WP8W18C01_31960</name>
</gene>
<proteinExistence type="inferred from homology"/>
<dbReference type="GO" id="GO:0003700">
    <property type="term" value="F:DNA-binding transcription factor activity"/>
    <property type="evidence" value="ECO:0007669"/>
    <property type="project" value="InterPro"/>
</dbReference>
<sequence length="303" mass="33223">MNLRQLEAFRAVILGQTVTRAAEMLHISQPAATRLISALEEDIGFPLFERIKGRLQPTPEALVLYEEVQRSLLGVERIARTAREIGSLARGSLRIACAPALGLSFMPRAICAFVKQHEQARISLVVQSSAEVVDQVVGQRCDLGLIAEPHAFPSPRGECLLRSPLVCALPAGHHLQSKAVLIPEDLEGEAFISYPHALGSRQHIDGLFAAHGVNRRLQLEAQLSASLCALVEQGGGIALVDAITALENRSESIVFRPFEPAIEMDFSLLLPPQSRPSLFQDCFVEHLRVFVAQEVPAHHRPIR</sequence>
<dbReference type="Pfam" id="PF00126">
    <property type="entry name" value="HTH_1"/>
    <property type="match status" value="1"/>
</dbReference>
<dbReference type="GO" id="GO:0043565">
    <property type="term" value="F:sequence-specific DNA binding"/>
    <property type="evidence" value="ECO:0007669"/>
    <property type="project" value="TreeGrafter"/>
</dbReference>
<dbReference type="InterPro" id="IPR036390">
    <property type="entry name" value="WH_DNA-bd_sf"/>
</dbReference>
<evidence type="ECO:0000256" key="3">
    <source>
        <dbReference type="ARBA" id="ARBA00023125"/>
    </source>
</evidence>
<keyword evidence="2" id="KW-0805">Transcription regulation</keyword>
<dbReference type="PANTHER" id="PTHR30427:SF1">
    <property type="entry name" value="TRANSCRIPTIONAL ACTIVATOR PROTEIN LYSR"/>
    <property type="match status" value="1"/>
</dbReference>
<dbReference type="RefSeq" id="WP_054889696.1">
    <property type="nucleotide sequence ID" value="NZ_AP022227.1"/>
</dbReference>
<dbReference type="Pfam" id="PF03466">
    <property type="entry name" value="LysR_substrate"/>
    <property type="match status" value="1"/>
</dbReference>
<accession>A0A6S5TZQ8</accession>
<evidence type="ECO:0000259" key="5">
    <source>
        <dbReference type="PROSITE" id="PS50931"/>
    </source>
</evidence>
<evidence type="ECO:0000256" key="1">
    <source>
        <dbReference type="ARBA" id="ARBA00009437"/>
    </source>
</evidence>
<dbReference type="SUPFAM" id="SSF46785">
    <property type="entry name" value="Winged helix' DNA-binding domain"/>
    <property type="match status" value="1"/>
</dbReference>